<dbReference type="Proteomes" id="UP000494165">
    <property type="component" value="Unassembled WGS sequence"/>
</dbReference>
<evidence type="ECO:0000256" key="5">
    <source>
        <dbReference type="ARBA" id="ARBA00023136"/>
    </source>
</evidence>
<feature type="transmembrane region" description="Helical" evidence="6">
    <location>
        <begin position="92"/>
        <end position="112"/>
    </location>
</feature>
<keyword evidence="4 6" id="KW-1133">Transmembrane helix</keyword>
<keyword evidence="8" id="KW-1185">Reference proteome</keyword>
<accession>A0A8S1BRD5</accession>
<gene>
    <name evidence="7" type="ORF">CLODIP_2_CD01835</name>
</gene>
<dbReference type="OrthoDB" id="6625921at2759"/>
<comment type="subcellular location">
    <subcellularLocation>
        <location evidence="1">Cell membrane</location>
        <topology evidence="1">Multi-pass membrane protein</topology>
    </subcellularLocation>
</comment>
<reference evidence="7 8" key="1">
    <citation type="submission" date="2020-04" db="EMBL/GenBank/DDBJ databases">
        <authorList>
            <person name="Alioto T."/>
            <person name="Alioto T."/>
            <person name="Gomez Garrido J."/>
        </authorList>
    </citation>
    <scope>NUCLEOTIDE SEQUENCE [LARGE SCALE GENOMIC DNA]</scope>
</reference>
<evidence type="ECO:0000313" key="8">
    <source>
        <dbReference type="Proteomes" id="UP000494165"/>
    </source>
</evidence>
<evidence type="ECO:0000256" key="1">
    <source>
        <dbReference type="ARBA" id="ARBA00004651"/>
    </source>
</evidence>
<dbReference type="AlphaFoldDB" id="A0A8S1BRD5"/>
<dbReference type="Pfam" id="PF08395">
    <property type="entry name" value="7tm_7"/>
    <property type="match status" value="1"/>
</dbReference>
<dbReference type="GO" id="GO:0050909">
    <property type="term" value="P:sensory perception of taste"/>
    <property type="evidence" value="ECO:0007669"/>
    <property type="project" value="InterPro"/>
</dbReference>
<keyword evidence="2" id="KW-1003">Cell membrane</keyword>
<feature type="transmembrane region" description="Helical" evidence="6">
    <location>
        <begin position="13"/>
        <end position="34"/>
    </location>
</feature>
<comment type="caution">
    <text evidence="7">The sequence shown here is derived from an EMBL/GenBank/DDBJ whole genome shotgun (WGS) entry which is preliminary data.</text>
</comment>
<evidence type="ECO:0000256" key="2">
    <source>
        <dbReference type="ARBA" id="ARBA00022475"/>
    </source>
</evidence>
<evidence type="ECO:0000256" key="4">
    <source>
        <dbReference type="ARBA" id="ARBA00022989"/>
    </source>
</evidence>
<evidence type="ECO:0000256" key="3">
    <source>
        <dbReference type="ARBA" id="ARBA00022692"/>
    </source>
</evidence>
<dbReference type="EMBL" id="CADEPI010000007">
    <property type="protein sequence ID" value="CAB3362036.1"/>
    <property type="molecule type" value="Genomic_DNA"/>
</dbReference>
<dbReference type="InterPro" id="IPR013604">
    <property type="entry name" value="7TM_chemorcpt"/>
</dbReference>
<keyword evidence="5 6" id="KW-0472">Membrane</keyword>
<sequence>MLLSGIGTIHWDAFIFMGAGISASGFIIFAVCSASHQLSCKIKTDFVEAIQVTKKLRASKPTIKAINKLLLHLIEISPPLNLDGYMTIDRSLLTTLLATFITTTIVLLQMQIGNNTFSGINDLLEIRRILFK</sequence>
<evidence type="ECO:0000256" key="6">
    <source>
        <dbReference type="SAM" id="Phobius"/>
    </source>
</evidence>
<organism evidence="7 8">
    <name type="scientific">Cloeon dipterum</name>
    <dbReference type="NCBI Taxonomy" id="197152"/>
    <lineage>
        <taxon>Eukaryota</taxon>
        <taxon>Metazoa</taxon>
        <taxon>Ecdysozoa</taxon>
        <taxon>Arthropoda</taxon>
        <taxon>Hexapoda</taxon>
        <taxon>Insecta</taxon>
        <taxon>Pterygota</taxon>
        <taxon>Palaeoptera</taxon>
        <taxon>Ephemeroptera</taxon>
        <taxon>Pisciforma</taxon>
        <taxon>Baetidae</taxon>
        <taxon>Cloeon</taxon>
    </lineage>
</organism>
<name>A0A8S1BRD5_9INSE</name>
<protein>
    <submittedName>
        <fullName evidence="7">Uncharacterized protein</fullName>
    </submittedName>
</protein>
<dbReference type="GO" id="GO:0005886">
    <property type="term" value="C:plasma membrane"/>
    <property type="evidence" value="ECO:0007669"/>
    <property type="project" value="UniProtKB-SubCell"/>
</dbReference>
<proteinExistence type="predicted"/>
<evidence type="ECO:0000313" key="7">
    <source>
        <dbReference type="EMBL" id="CAB3362036.1"/>
    </source>
</evidence>
<keyword evidence="3 6" id="KW-0812">Transmembrane</keyword>